<evidence type="ECO:0000259" key="3">
    <source>
        <dbReference type="PROSITE" id="PS51186"/>
    </source>
</evidence>
<reference evidence="4" key="2">
    <citation type="submission" date="2025-08" db="UniProtKB">
        <authorList>
            <consortium name="Ensembl"/>
        </authorList>
    </citation>
    <scope>IDENTIFICATION</scope>
</reference>
<dbReference type="PANTHER" id="PTHR13947">
    <property type="entry name" value="GNAT FAMILY N-ACETYLTRANSFERASE"/>
    <property type="match status" value="1"/>
</dbReference>
<keyword evidence="2" id="KW-1133">Transmembrane helix</keyword>
<dbReference type="AlphaFoldDB" id="A0A672JN12"/>
<reference evidence="4" key="1">
    <citation type="submission" date="2019-06" db="EMBL/GenBank/DDBJ databases">
        <authorList>
            <consortium name="Wellcome Sanger Institute Data Sharing"/>
        </authorList>
    </citation>
    <scope>NUCLEOTIDE SEQUENCE [LARGE SCALE GENOMIC DNA]</scope>
</reference>
<keyword evidence="5" id="KW-1185">Reference proteome</keyword>
<dbReference type="InterPro" id="IPR016181">
    <property type="entry name" value="Acyl_CoA_acyltransferase"/>
</dbReference>
<evidence type="ECO:0000256" key="1">
    <source>
        <dbReference type="ARBA" id="ARBA00022679"/>
    </source>
</evidence>
<dbReference type="OMA" id="CHEVYAT"/>
<dbReference type="Ensembl" id="ENSSFAT00005056015.1">
    <property type="protein sequence ID" value="ENSSFAP00005054335.1"/>
    <property type="gene ID" value="ENSSFAG00005025872.1"/>
</dbReference>
<dbReference type="PANTHER" id="PTHR13947:SF58">
    <property type="entry name" value="8B (PUTATIVE,_PSEUDO-RELATED"/>
    <property type="match status" value="1"/>
</dbReference>
<dbReference type="SUPFAM" id="SSF55729">
    <property type="entry name" value="Acyl-CoA N-acyltransferases (Nat)"/>
    <property type="match status" value="1"/>
</dbReference>
<evidence type="ECO:0000313" key="4">
    <source>
        <dbReference type="Ensembl" id="ENSSFAP00005054335.1"/>
    </source>
</evidence>
<reference evidence="4" key="3">
    <citation type="submission" date="2025-09" db="UniProtKB">
        <authorList>
            <consortium name="Ensembl"/>
        </authorList>
    </citation>
    <scope>IDENTIFICATION</scope>
</reference>
<evidence type="ECO:0000256" key="2">
    <source>
        <dbReference type="SAM" id="Phobius"/>
    </source>
</evidence>
<feature type="domain" description="N-acetyltransferase" evidence="3">
    <location>
        <begin position="97"/>
        <end position="252"/>
    </location>
</feature>
<dbReference type="Pfam" id="PF00583">
    <property type="entry name" value="Acetyltransf_1"/>
    <property type="match status" value="1"/>
</dbReference>
<keyword evidence="2" id="KW-0472">Membrane</keyword>
<name>A0A672JN12_SALFA</name>
<dbReference type="PROSITE" id="PS51186">
    <property type="entry name" value="GNAT"/>
    <property type="match status" value="1"/>
</dbReference>
<dbReference type="Proteomes" id="UP000472267">
    <property type="component" value="Chromosome 5"/>
</dbReference>
<organism evidence="4 5">
    <name type="scientific">Salarias fasciatus</name>
    <name type="common">Jewelled blenny</name>
    <name type="synonym">Blennius fasciatus</name>
    <dbReference type="NCBI Taxonomy" id="181472"/>
    <lineage>
        <taxon>Eukaryota</taxon>
        <taxon>Metazoa</taxon>
        <taxon>Chordata</taxon>
        <taxon>Craniata</taxon>
        <taxon>Vertebrata</taxon>
        <taxon>Euteleostomi</taxon>
        <taxon>Actinopterygii</taxon>
        <taxon>Neopterygii</taxon>
        <taxon>Teleostei</taxon>
        <taxon>Neoteleostei</taxon>
        <taxon>Acanthomorphata</taxon>
        <taxon>Ovalentaria</taxon>
        <taxon>Blenniimorphae</taxon>
        <taxon>Blenniiformes</taxon>
        <taxon>Blennioidei</taxon>
        <taxon>Blenniidae</taxon>
        <taxon>Salariinae</taxon>
        <taxon>Salarias</taxon>
    </lineage>
</organism>
<dbReference type="InterPro" id="IPR050769">
    <property type="entry name" value="NAT_camello-type"/>
</dbReference>
<accession>A0A672JN12</accession>
<dbReference type="GO" id="GO:0008080">
    <property type="term" value="F:N-acetyltransferase activity"/>
    <property type="evidence" value="ECO:0007669"/>
    <property type="project" value="InterPro"/>
</dbReference>
<protein>
    <submittedName>
        <fullName evidence="4">Si:ch211-81n22.1</fullName>
    </submittedName>
</protein>
<dbReference type="CDD" id="cd04301">
    <property type="entry name" value="NAT_SF"/>
    <property type="match status" value="1"/>
</dbReference>
<evidence type="ECO:0000313" key="5">
    <source>
        <dbReference type="Proteomes" id="UP000472267"/>
    </source>
</evidence>
<dbReference type="Gene3D" id="3.40.630.30">
    <property type="match status" value="1"/>
</dbReference>
<keyword evidence="2" id="KW-0812">Transmembrane</keyword>
<dbReference type="InParanoid" id="A0A672JN12"/>
<dbReference type="InterPro" id="IPR000182">
    <property type="entry name" value="GNAT_dom"/>
</dbReference>
<sequence>MISTSGDCRLTLPFDRRRKDQLVFPASYNTESPVVMALVIRRYRPSDKDTVLTLFSTCTREHISPCFFNAMKSFYHFSVIVALLNAGYHLGSVFAAVLLPAAWTGLVYFSCYIHYDGFVRLKLNSDMADIVGSFLSRPDDCFWVAEVEGKGQVVGMVAVVAKQSGKERYGELFRMIIAPEFRRAGLGSRLTETVLAFSKERGFSKVMLDTSSTQQPAVALYKKLGFRLVLERPDWTVWMSRIKILRMEKHLVKIDRPNIKLHSRKCKWILKNL</sequence>
<feature type="transmembrane region" description="Helical" evidence="2">
    <location>
        <begin position="74"/>
        <end position="91"/>
    </location>
</feature>
<proteinExistence type="predicted"/>
<keyword evidence="1" id="KW-0808">Transferase</keyword>